<reference evidence="1" key="1">
    <citation type="submission" date="2021-01" db="EMBL/GenBank/DDBJ databases">
        <authorList>
            <person name="Corre E."/>
            <person name="Pelletier E."/>
            <person name="Niang G."/>
            <person name="Scheremetjew M."/>
            <person name="Finn R."/>
            <person name="Kale V."/>
            <person name="Holt S."/>
            <person name="Cochrane G."/>
            <person name="Meng A."/>
            <person name="Brown T."/>
            <person name="Cohen L."/>
        </authorList>
    </citation>
    <scope>NUCLEOTIDE SEQUENCE</scope>
    <source>
        <strain evidence="1">CCMP1320</strain>
    </source>
</reference>
<evidence type="ECO:0000313" key="2">
    <source>
        <dbReference type="EMBL" id="CAE0505436.1"/>
    </source>
</evidence>
<dbReference type="EMBL" id="HBIP01033593">
    <property type="protein sequence ID" value="CAE0505436.1"/>
    <property type="molecule type" value="Transcribed_RNA"/>
</dbReference>
<dbReference type="EMBL" id="HBIP01033592">
    <property type="protein sequence ID" value="CAE0505435.1"/>
    <property type="molecule type" value="Transcribed_RNA"/>
</dbReference>
<evidence type="ECO:0000313" key="1">
    <source>
        <dbReference type="EMBL" id="CAE0505435.1"/>
    </source>
</evidence>
<protein>
    <submittedName>
        <fullName evidence="1">Uncharacterized protein</fullName>
    </submittedName>
</protein>
<organism evidence="1">
    <name type="scientific">Dunaliella tertiolecta</name>
    <name type="common">Green alga</name>
    <dbReference type="NCBI Taxonomy" id="3047"/>
    <lineage>
        <taxon>Eukaryota</taxon>
        <taxon>Viridiplantae</taxon>
        <taxon>Chlorophyta</taxon>
        <taxon>core chlorophytes</taxon>
        <taxon>Chlorophyceae</taxon>
        <taxon>CS clade</taxon>
        <taxon>Chlamydomonadales</taxon>
        <taxon>Dunaliellaceae</taxon>
        <taxon>Dunaliella</taxon>
    </lineage>
</organism>
<gene>
    <name evidence="1" type="ORF">DTER00134_LOCUS20508</name>
    <name evidence="2" type="ORF">DTER00134_LOCUS20509</name>
</gene>
<name>A0A6S8P6Q4_DUNTE</name>
<dbReference type="AlphaFoldDB" id="A0A6S8P6Q4"/>
<proteinExistence type="predicted"/>
<sequence>MDLGNMVRGTIEADVSARNRSITALTTASLYAPACATGMAATLATSAMKGGSRTQELSHMLWIAGESENKRATPMHALYSTVVAIADAASGRMELKAMFMQRTAACAMTAIHC</sequence>
<accession>A0A6S8P6Q4</accession>